<evidence type="ECO:0000256" key="6">
    <source>
        <dbReference type="ARBA" id="ARBA00022801"/>
    </source>
</evidence>
<evidence type="ECO:0000256" key="11">
    <source>
        <dbReference type="ARBA" id="ARBA00093666"/>
    </source>
</evidence>
<dbReference type="SUPFAM" id="SSF55166">
    <property type="entry name" value="Hedgehog/DD-peptidase"/>
    <property type="match status" value="1"/>
</dbReference>
<keyword evidence="4" id="KW-0479">Metal-binding</keyword>
<gene>
    <name evidence="12" type="ORF">GHC57_16815</name>
</gene>
<dbReference type="Gene3D" id="3.30.1380.10">
    <property type="match status" value="1"/>
</dbReference>
<evidence type="ECO:0000256" key="9">
    <source>
        <dbReference type="ARBA" id="ARBA00023316"/>
    </source>
</evidence>
<dbReference type="Proteomes" id="UP000434582">
    <property type="component" value="Unassembled WGS sequence"/>
</dbReference>
<keyword evidence="6" id="KW-0378">Hydrolase</keyword>
<keyword evidence="13" id="KW-1185">Reference proteome</keyword>
<evidence type="ECO:0000256" key="8">
    <source>
        <dbReference type="ARBA" id="ARBA00023049"/>
    </source>
</evidence>
<dbReference type="PROSITE" id="PS51318">
    <property type="entry name" value="TAT"/>
    <property type="match status" value="1"/>
</dbReference>
<dbReference type="OrthoDB" id="9782994at2"/>
<name>A0A7X1ZHP8_9PROT</name>
<dbReference type="AlphaFoldDB" id="A0A7X1ZHP8"/>
<keyword evidence="7" id="KW-0862">Zinc</keyword>
<dbReference type="PANTHER" id="PTHR37425:SF1">
    <property type="entry name" value="OUTER MEMBRANE PROTEIN"/>
    <property type="match status" value="1"/>
</dbReference>
<comment type="caution">
    <text evidence="12">The sequence shown here is derived from an EMBL/GenBank/DDBJ whole genome shotgun (WGS) entry which is preliminary data.</text>
</comment>
<sequence>MPVCGCDRPLSRRQTLIGGATLGAASLTPALIPVAQAGLPLPPGEKPDTPFLFRLGRKPTPPAGAETEAAGIGTTAPAGAPPHRTLALDNINTGEKLTVTYMERGRYLPDALQEINHLMRDRRSGDVAPIDPALLDLISDLCLRLESRAPVRLISGYRAPETNSRMRSQDRAVARRSYHTRGMAADIALPGRSLGDLRRAAVSLSRGGVGSYPSSGFVHVDVGPPRTWNG</sequence>
<dbReference type="GO" id="GO:0046872">
    <property type="term" value="F:metal ion binding"/>
    <property type="evidence" value="ECO:0007669"/>
    <property type="project" value="UniProtKB-KW"/>
</dbReference>
<dbReference type="PANTHER" id="PTHR37425">
    <property type="match status" value="1"/>
</dbReference>
<dbReference type="GO" id="GO:0008237">
    <property type="term" value="F:metallopeptidase activity"/>
    <property type="evidence" value="ECO:0007669"/>
    <property type="project" value="UniProtKB-KW"/>
</dbReference>
<evidence type="ECO:0000256" key="5">
    <source>
        <dbReference type="ARBA" id="ARBA00022729"/>
    </source>
</evidence>
<comment type="similarity">
    <text evidence="10">Belongs to the peptidase M15 family.</text>
</comment>
<evidence type="ECO:0000256" key="2">
    <source>
        <dbReference type="ARBA" id="ARBA00004776"/>
    </source>
</evidence>
<dbReference type="InterPro" id="IPR006311">
    <property type="entry name" value="TAT_signal"/>
</dbReference>
<dbReference type="InterPro" id="IPR010275">
    <property type="entry name" value="MepK"/>
</dbReference>
<evidence type="ECO:0000256" key="10">
    <source>
        <dbReference type="ARBA" id="ARBA00093448"/>
    </source>
</evidence>
<evidence type="ECO:0000313" key="12">
    <source>
        <dbReference type="EMBL" id="MQX38179.1"/>
    </source>
</evidence>
<evidence type="ECO:0000256" key="3">
    <source>
        <dbReference type="ARBA" id="ARBA00022670"/>
    </source>
</evidence>
<proteinExistence type="inferred from homology"/>
<comment type="pathway">
    <text evidence="2">Cell wall biogenesis; cell wall polysaccharide biosynthesis.</text>
</comment>
<organism evidence="12 13">
    <name type="scientific">Roseospira navarrensis</name>
    <dbReference type="NCBI Taxonomy" id="140058"/>
    <lineage>
        <taxon>Bacteria</taxon>
        <taxon>Pseudomonadati</taxon>
        <taxon>Pseudomonadota</taxon>
        <taxon>Alphaproteobacteria</taxon>
        <taxon>Rhodospirillales</taxon>
        <taxon>Rhodospirillaceae</taxon>
        <taxon>Roseospira</taxon>
    </lineage>
</organism>
<dbReference type="Pfam" id="PF05951">
    <property type="entry name" value="Peptidase_M15_2"/>
    <property type="match status" value="1"/>
</dbReference>
<accession>A0A7X1ZHP8</accession>
<evidence type="ECO:0000256" key="1">
    <source>
        <dbReference type="ARBA" id="ARBA00001947"/>
    </source>
</evidence>
<dbReference type="EMBL" id="WIVE01000076">
    <property type="protein sequence ID" value="MQX38179.1"/>
    <property type="molecule type" value="Genomic_DNA"/>
</dbReference>
<reference evidence="12 13" key="1">
    <citation type="submission" date="2019-10" db="EMBL/GenBank/DDBJ databases">
        <title>Draft whole-genome sequence of the purple nonsulfur photosynthetic bacterium Roseospira navarrensis DSM 15114.</title>
        <authorList>
            <person name="Kyndt J.A."/>
            <person name="Meyer T.E."/>
        </authorList>
    </citation>
    <scope>NUCLEOTIDE SEQUENCE [LARGE SCALE GENOMIC DNA]</scope>
    <source>
        <strain evidence="12 13">DSM 15114</strain>
    </source>
</reference>
<keyword evidence="3" id="KW-0645">Protease</keyword>
<keyword evidence="5" id="KW-0732">Signal</keyword>
<keyword evidence="8" id="KW-0482">Metalloprotease</keyword>
<keyword evidence="9" id="KW-0961">Cell wall biogenesis/degradation</keyword>
<dbReference type="InterPro" id="IPR009045">
    <property type="entry name" value="Zn_M74/Hedgehog-like"/>
</dbReference>
<evidence type="ECO:0000256" key="4">
    <source>
        <dbReference type="ARBA" id="ARBA00022723"/>
    </source>
</evidence>
<comment type="cofactor">
    <cofactor evidence="1">
        <name>Zn(2+)</name>
        <dbReference type="ChEBI" id="CHEBI:29105"/>
    </cofactor>
</comment>
<dbReference type="GO" id="GO:0006508">
    <property type="term" value="P:proteolysis"/>
    <property type="evidence" value="ECO:0007669"/>
    <property type="project" value="UniProtKB-KW"/>
</dbReference>
<dbReference type="GO" id="GO:0071555">
    <property type="term" value="P:cell wall organization"/>
    <property type="evidence" value="ECO:0007669"/>
    <property type="project" value="UniProtKB-KW"/>
</dbReference>
<evidence type="ECO:0000313" key="13">
    <source>
        <dbReference type="Proteomes" id="UP000434582"/>
    </source>
</evidence>
<evidence type="ECO:0000256" key="7">
    <source>
        <dbReference type="ARBA" id="ARBA00022833"/>
    </source>
</evidence>
<protein>
    <recommendedName>
        <fullName evidence="11">Murein endopeptidase K</fullName>
    </recommendedName>
</protein>